<accession>A0A0C3ILV8</accession>
<name>A0A0C3ILV8_PISTI</name>
<sequence>MPNSSWHQSHDITAMLDGHEYYPDKSARCIDLHKCVYHQSLQHLIRSRGSHTPEGVQFQLYSAEHQALADSKVFRTVPGADRVQCLHASTSKHQSNLVDVEESHGMDRSLVSPEPMNISSPPLQIPPDLLADIPGISLYGSGGDVDGNAIDVT</sequence>
<organism evidence="1 2">
    <name type="scientific">Pisolithus tinctorius Marx 270</name>
    <dbReference type="NCBI Taxonomy" id="870435"/>
    <lineage>
        <taxon>Eukaryota</taxon>
        <taxon>Fungi</taxon>
        <taxon>Dikarya</taxon>
        <taxon>Basidiomycota</taxon>
        <taxon>Agaricomycotina</taxon>
        <taxon>Agaricomycetes</taxon>
        <taxon>Agaricomycetidae</taxon>
        <taxon>Boletales</taxon>
        <taxon>Sclerodermatineae</taxon>
        <taxon>Pisolithaceae</taxon>
        <taxon>Pisolithus</taxon>
    </lineage>
</organism>
<protein>
    <submittedName>
        <fullName evidence="1">Uncharacterized protein</fullName>
    </submittedName>
</protein>
<keyword evidence="2" id="KW-1185">Reference proteome</keyword>
<evidence type="ECO:0000313" key="1">
    <source>
        <dbReference type="EMBL" id="KIN97927.1"/>
    </source>
</evidence>
<dbReference type="Proteomes" id="UP000054217">
    <property type="component" value="Unassembled WGS sequence"/>
</dbReference>
<reference evidence="2" key="2">
    <citation type="submission" date="2015-01" db="EMBL/GenBank/DDBJ databases">
        <title>Evolutionary Origins and Diversification of the Mycorrhizal Mutualists.</title>
        <authorList>
            <consortium name="DOE Joint Genome Institute"/>
            <consortium name="Mycorrhizal Genomics Consortium"/>
            <person name="Kohler A."/>
            <person name="Kuo A."/>
            <person name="Nagy L.G."/>
            <person name="Floudas D."/>
            <person name="Copeland A."/>
            <person name="Barry K.W."/>
            <person name="Cichocki N."/>
            <person name="Veneault-Fourrey C."/>
            <person name="LaButti K."/>
            <person name="Lindquist E.A."/>
            <person name="Lipzen A."/>
            <person name="Lundell T."/>
            <person name="Morin E."/>
            <person name="Murat C."/>
            <person name="Riley R."/>
            <person name="Ohm R."/>
            <person name="Sun H."/>
            <person name="Tunlid A."/>
            <person name="Henrissat B."/>
            <person name="Grigoriev I.V."/>
            <person name="Hibbett D.S."/>
            <person name="Martin F."/>
        </authorList>
    </citation>
    <scope>NUCLEOTIDE SEQUENCE [LARGE SCALE GENOMIC DNA]</scope>
    <source>
        <strain evidence="2">Marx 270</strain>
    </source>
</reference>
<dbReference type="HOGENOM" id="CLU_1714058_0_0_1"/>
<dbReference type="InParanoid" id="A0A0C3ILV8"/>
<gene>
    <name evidence="1" type="ORF">M404DRAFT_10676</name>
</gene>
<proteinExistence type="predicted"/>
<evidence type="ECO:0000313" key="2">
    <source>
        <dbReference type="Proteomes" id="UP000054217"/>
    </source>
</evidence>
<dbReference type="AlphaFoldDB" id="A0A0C3ILV8"/>
<reference evidence="1 2" key="1">
    <citation type="submission" date="2014-04" db="EMBL/GenBank/DDBJ databases">
        <authorList>
            <consortium name="DOE Joint Genome Institute"/>
            <person name="Kuo A."/>
            <person name="Kohler A."/>
            <person name="Costa M.D."/>
            <person name="Nagy L.G."/>
            <person name="Floudas D."/>
            <person name="Copeland A."/>
            <person name="Barry K.W."/>
            <person name="Cichocki N."/>
            <person name="Veneault-Fourrey C."/>
            <person name="LaButti K."/>
            <person name="Lindquist E.A."/>
            <person name="Lipzen A."/>
            <person name="Lundell T."/>
            <person name="Morin E."/>
            <person name="Murat C."/>
            <person name="Sun H."/>
            <person name="Tunlid A."/>
            <person name="Henrissat B."/>
            <person name="Grigoriev I.V."/>
            <person name="Hibbett D.S."/>
            <person name="Martin F."/>
            <person name="Nordberg H.P."/>
            <person name="Cantor M.N."/>
            <person name="Hua S.X."/>
        </authorList>
    </citation>
    <scope>NUCLEOTIDE SEQUENCE [LARGE SCALE GENOMIC DNA]</scope>
    <source>
        <strain evidence="1 2">Marx 270</strain>
    </source>
</reference>
<dbReference type="EMBL" id="KN832022">
    <property type="protein sequence ID" value="KIN97927.1"/>
    <property type="molecule type" value="Genomic_DNA"/>
</dbReference>